<name>A0ACD0P7C6_9BASI</name>
<sequence>MTTKVAIQDISRLSRRVIRILGQNPGPYTLAGTNTYIITPHLPSTPTPSRSTRTPSILVDTGEGAESYVPLLERVLQGETLTEASDSPNLKDGEDGDLTKIWISDIILTHRHNDHVGGLPSVLNLLNRLKGQNTSPSTSSLSGLPAPRIHKFPDPGSDPALIAKLKALPEGSFTYFTDPNGSSPLWPLKDGDVVSVTGEVEGEGGDLKGGPGQSTSRSSVRVLHTPGHTSDHICLMLVEDKVLLTGDHVLGQGTSVFEDLGSYLSSLRKCSRELQVSGPSPIRLAREALLFGENQLYPAHGPVVEEGRKALQTYLEHRLNRERQLIELLSTSPPDDPNPNQGRDKMVRRSSQVGERKPWKIREIVLKLYSNYPENLFPAAARGIFLHLHSLSRPEEAMVKCLQEPKFLKGRSPEEGPVPLPRLDSEWFEVMELDWCLIDRQGDDRNYEDYLQQQQQAVTNLKVSSL</sequence>
<reference evidence="1 2" key="1">
    <citation type="journal article" date="2018" name="Mol. Biol. Evol.">
        <title>Broad Genomic Sampling Reveals a Smut Pathogenic Ancestry of the Fungal Clade Ustilaginomycotina.</title>
        <authorList>
            <person name="Kijpornyongpan T."/>
            <person name="Mondo S.J."/>
            <person name="Barry K."/>
            <person name="Sandor L."/>
            <person name="Lee J."/>
            <person name="Lipzen A."/>
            <person name="Pangilinan J."/>
            <person name="LaButti K."/>
            <person name="Hainaut M."/>
            <person name="Henrissat B."/>
            <person name="Grigoriev I.V."/>
            <person name="Spatafora J.W."/>
            <person name="Aime M.C."/>
        </authorList>
    </citation>
    <scope>NUCLEOTIDE SEQUENCE [LARGE SCALE GENOMIC DNA]</scope>
    <source>
        <strain evidence="1 2">SA 807</strain>
    </source>
</reference>
<dbReference type="Proteomes" id="UP000245626">
    <property type="component" value="Unassembled WGS sequence"/>
</dbReference>
<accession>A0ACD0P7C6</accession>
<evidence type="ECO:0000313" key="2">
    <source>
        <dbReference type="Proteomes" id="UP000245626"/>
    </source>
</evidence>
<organism evidence="1 2">
    <name type="scientific">Violaceomyces palustris</name>
    <dbReference type="NCBI Taxonomy" id="1673888"/>
    <lineage>
        <taxon>Eukaryota</taxon>
        <taxon>Fungi</taxon>
        <taxon>Dikarya</taxon>
        <taxon>Basidiomycota</taxon>
        <taxon>Ustilaginomycotina</taxon>
        <taxon>Ustilaginomycetes</taxon>
        <taxon>Violaceomycetales</taxon>
        <taxon>Violaceomycetaceae</taxon>
        <taxon>Violaceomyces</taxon>
    </lineage>
</organism>
<gene>
    <name evidence="1" type="ORF">IE53DRAFT_337937</name>
</gene>
<keyword evidence="2" id="KW-1185">Reference proteome</keyword>
<protein>
    <submittedName>
        <fullName evidence="1">Metallo-hydrolase/oxidoreductase</fullName>
    </submittedName>
</protein>
<proteinExistence type="predicted"/>
<evidence type="ECO:0000313" key="1">
    <source>
        <dbReference type="EMBL" id="PWN53936.1"/>
    </source>
</evidence>
<dbReference type="EMBL" id="KZ819703">
    <property type="protein sequence ID" value="PWN53936.1"/>
    <property type="molecule type" value="Genomic_DNA"/>
</dbReference>